<protein>
    <submittedName>
        <fullName evidence="1">Uncharacterized protein</fullName>
    </submittedName>
</protein>
<dbReference type="Proteomes" id="UP000824782">
    <property type="component" value="Unassembled WGS sequence"/>
</dbReference>
<dbReference type="Gene3D" id="2.10.60.10">
    <property type="entry name" value="CD59"/>
    <property type="match status" value="1"/>
</dbReference>
<gene>
    <name evidence="1" type="ORF">GDO81_024728</name>
</gene>
<dbReference type="InterPro" id="IPR045860">
    <property type="entry name" value="Snake_toxin-like_sf"/>
</dbReference>
<reference evidence="1" key="1">
    <citation type="thesis" date="2020" institute="ProQuest LLC" country="789 East Eisenhower Parkway, Ann Arbor, MI, USA">
        <title>Comparative Genomics and Chromosome Evolution.</title>
        <authorList>
            <person name="Mudd A.B."/>
        </authorList>
    </citation>
    <scope>NUCLEOTIDE SEQUENCE</scope>
    <source>
        <strain evidence="1">237g6f4</strain>
        <tissue evidence="1">Blood</tissue>
    </source>
</reference>
<proteinExistence type="predicted"/>
<feature type="non-terminal residue" evidence="1">
    <location>
        <position position="1"/>
    </location>
</feature>
<dbReference type="AlphaFoldDB" id="A0AAV6Z364"/>
<name>A0AAV6Z364_ENGPU</name>
<organism evidence="1 2">
    <name type="scientific">Engystomops pustulosus</name>
    <name type="common">Tungara frog</name>
    <name type="synonym">Physalaemus pustulosus</name>
    <dbReference type="NCBI Taxonomy" id="76066"/>
    <lineage>
        <taxon>Eukaryota</taxon>
        <taxon>Metazoa</taxon>
        <taxon>Chordata</taxon>
        <taxon>Craniata</taxon>
        <taxon>Vertebrata</taxon>
        <taxon>Euteleostomi</taxon>
        <taxon>Amphibia</taxon>
        <taxon>Batrachia</taxon>
        <taxon>Anura</taxon>
        <taxon>Neobatrachia</taxon>
        <taxon>Hyloidea</taxon>
        <taxon>Leptodactylidae</taxon>
        <taxon>Leiuperinae</taxon>
        <taxon>Engystomops</taxon>
    </lineage>
</organism>
<sequence length="92" mass="9987">SDNLLRCHSCDAPCIKKSVITCQAHEFCYEKTVIGIPERGCRNSSVCDSEASDNVAVKTRCCKTNMCNSAAHPEVPAVTLLAAIMVAWISRL</sequence>
<evidence type="ECO:0000313" key="1">
    <source>
        <dbReference type="EMBL" id="KAG8543416.1"/>
    </source>
</evidence>
<evidence type="ECO:0000313" key="2">
    <source>
        <dbReference type="Proteomes" id="UP000824782"/>
    </source>
</evidence>
<dbReference type="SUPFAM" id="SSF57302">
    <property type="entry name" value="Snake toxin-like"/>
    <property type="match status" value="1"/>
</dbReference>
<keyword evidence="2" id="KW-1185">Reference proteome</keyword>
<accession>A0AAV6Z364</accession>
<comment type="caution">
    <text evidence="1">The sequence shown here is derived from an EMBL/GenBank/DDBJ whole genome shotgun (WGS) entry which is preliminary data.</text>
</comment>
<dbReference type="EMBL" id="WNYA01003459">
    <property type="protein sequence ID" value="KAG8543416.1"/>
    <property type="molecule type" value="Genomic_DNA"/>
</dbReference>